<comment type="subcellular location">
    <subcellularLocation>
        <location evidence="1">Nucleus</location>
    </subcellularLocation>
</comment>
<organism evidence="9 10">
    <name type="scientific">Microbotryum silenes-dioicae</name>
    <dbReference type="NCBI Taxonomy" id="796604"/>
    <lineage>
        <taxon>Eukaryota</taxon>
        <taxon>Fungi</taxon>
        <taxon>Dikarya</taxon>
        <taxon>Basidiomycota</taxon>
        <taxon>Pucciniomycotina</taxon>
        <taxon>Microbotryomycetes</taxon>
        <taxon>Microbotryales</taxon>
        <taxon>Microbotryaceae</taxon>
        <taxon>Microbotryum</taxon>
    </lineage>
</organism>
<dbReference type="Proteomes" id="UP000249464">
    <property type="component" value="Unassembled WGS sequence"/>
</dbReference>
<reference evidence="9 10" key="1">
    <citation type="submission" date="2016-11" db="EMBL/GenBank/DDBJ databases">
        <authorList>
            <person name="Jaros S."/>
            <person name="Januszkiewicz K."/>
            <person name="Wedrychowicz H."/>
        </authorList>
    </citation>
    <scope>NUCLEOTIDE SEQUENCE [LARGE SCALE GENOMIC DNA]</scope>
</reference>
<sequence>MSAFRSTTMSVPGTVQRPTFQSTRTTKQIEQDQLSGHGRTFSQSRSTRTATHDGDLESSSMDEEETHLQRGTSSTPSISRTSQGESSTPPPPNGTRSSTPLTIPRPRPRMGTPEPDEEFDSGDSSDDPDFGREMREQAQREKEQAEKAQKALEVRQWNKEEKLRAKKQGRRPRLREMPKPLKKKIRGKGKQEEVIDDEDTYRRKVRNGKRKVIEQEEEPCSGEEGEDDDDDPRSRAKSTRPTFDPDAKAREVQKNWSNRLIEGKKAKEARIRAGMDITQAEIREHCSRKWVSRENPDQMTRKRYEMEKRYNPLFVMLDIAPIIVADKDMVENDSWDDDDEDGENAEDRVARKILAEHHAVEMDSDSDDGRSHRRGKRPEGVVRRLRRTDAERATPPVMETIQLSSNEEPDTEDDSMFIDQARKSGSKTLKLEALGDIKSEPGSEPVIESDSDSEPETEDDDDVPIPGSSARVLKTEGEEEEEEEEEEEKVDAFTAKFLEQQKRNELEKKQAWVAARLEAVTSSQSTRTESQTSTHAAPENPPKPAEVNASLEAEEEEAEVGEISLLESQRIIKDRRLAAETMSQSTTEEKRIVKGCRPRFDASPQQLEIGDHILSPRHRIPAPINRFLRHYQREGIEFLYKQYSAGMGGILGDDMGLGKTIQVIGFLSAVMGKSGTKKLDAEARKRKVNEWDGVDPPQPSDLGPTALIICPASVTENWYREIKTWSYLKVGIVGQGKKRTDDLLTMFRSGHLDVLISGYEHIKRQIDVYRALDFSIIIADEVHRAKSRSADTTASLHAFPTKLRYGLTGTAVQNRLGEFHTILDWACPGKLGTWQQWRDLVEKPLKFAQSSEADQTTLGRGRIRAWALVTGVLPHFFLRRTKHQPSVKLQLPEKTDNLVLCPLTPLQRQAYQNITATDEVQMILTADQPCPCGRKDSQGLHLKRGNCCNQDWSEHIFRYMHAFGKVSNHLALIYPNKDDSQKNPTKYELDVRILKAAFPEDWKGRSLGPGTALDESLCGKWKVSVLRRVLEELLDVWYEARDKVLIFSNSLRVLKLLEDLFQFSKFPSLTLTGETKQEERMARVDQFNDPNGEAFCFLISTKAGGVGLNLTAANKVVIFDPNFNPSHDLQAMDRSYRFGQTREVNVYRLIGAGTIEEIMINRQQMKRGLANVAYDAAPQPRLYTGIEGSKAHEGELFGVRNLLTLKTSSLTHRVVENAAMEDANFAKEEAEEEVVEGKGEEAEPWQGADEVVNEMMSKTTGEGEFPPFTLSRLATLCPYAQATANLSFGSDLHTGPKFKAKTEAELEIDRILSGLTTVNADSTLAPSKLEAQRGAKAMAKEIEERDRLAAQNRRAGKRSLGVEVVAFDDAGKNGLSMGRGPPPKVFDPFARAKKKKTW</sequence>
<dbReference type="InterPro" id="IPR050496">
    <property type="entry name" value="SNF2_RAD54_helicase_repair"/>
</dbReference>
<proteinExistence type="predicted"/>
<dbReference type="InterPro" id="IPR038718">
    <property type="entry name" value="SNF2-like_sf"/>
</dbReference>
<feature type="compositionally biased region" description="Basic and acidic residues" evidence="6">
    <location>
        <begin position="243"/>
        <end position="253"/>
    </location>
</feature>
<dbReference type="CDD" id="cd18793">
    <property type="entry name" value="SF2_C_SNF"/>
    <property type="match status" value="1"/>
</dbReference>
<dbReference type="PROSITE" id="PS51194">
    <property type="entry name" value="HELICASE_CTER"/>
    <property type="match status" value="1"/>
</dbReference>
<evidence type="ECO:0000256" key="6">
    <source>
        <dbReference type="SAM" id="MobiDB-lite"/>
    </source>
</evidence>
<dbReference type="InterPro" id="IPR014001">
    <property type="entry name" value="Helicase_ATP-bd"/>
</dbReference>
<name>A0A2X0MGM8_9BASI</name>
<dbReference type="Pfam" id="PF00271">
    <property type="entry name" value="Helicase_C"/>
    <property type="match status" value="1"/>
</dbReference>
<dbReference type="FunFam" id="3.40.50.10810:FF:000019">
    <property type="entry name" value="DNA excision repair protein ERCC-6-like 2 isoform X1"/>
    <property type="match status" value="1"/>
</dbReference>
<keyword evidence="4" id="KW-0067">ATP-binding</keyword>
<evidence type="ECO:0000256" key="2">
    <source>
        <dbReference type="ARBA" id="ARBA00022741"/>
    </source>
</evidence>
<keyword evidence="3" id="KW-0378">Hydrolase</keyword>
<dbReference type="STRING" id="796604.A0A2X0MGM8"/>
<dbReference type="Gene3D" id="3.40.50.300">
    <property type="entry name" value="P-loop containing nucleotide triphosphate hydrolases"/>
    <property type="match status" value="1"/>
</dbReference>
<keyword evidence="10" id="KW-1185">Reference proteome</keyword>
<dbReference type="GO" id="GO:0005634">
    <property type="term" value="C:nucleus"/>
    <property type="evidence" value="ECO:0007669"/>
    <property type="project" value="UniProtKB-SubCell"/>
</dbReference>
<dbReference type="SMART" id="SM00487">
    <property type="entry name" value="DEXDc"/>
    <property type="match status" value="1"/>
</dbReference>
<evidence type="ECO:0000259" key="7">
    <source>
        <dbReference type="PROSITE" id="PS51192"/>
    </source>
</evidence>
<protein>
    <submittedName>
        <fullName evidence="9">BQ5605_C017g08489 protein</fullName>
    </submittedName>
</protein>
<feature type="region of interest" description="Disordered" evidence="6">
    <location>
        <begin position="356"/>
        <end position="493"/>
    </location>
</feature>
<evidence type="ECO:0000256" key="5">
    <source>
        <dbReference type="ARBA" id="ARBA00023242"/>
    </source>
</evidence>
<evidence type="ECO:0000256" key="4">
    <source>
        <dbReference type="ARBA" id="ARBA00022840"/>
    </source>
</evidence>
<feature type="compositionally biased region" description="Acidic residues" evidence="6">
    <location>
        <begin position="114"/>
        <end position="128"/>
    </location>
</feature>
<feature type="domain" description="Helicase C-terminal" evidence="8">
    <location>
        <begin position="1029"/>
        <end position="1184"/>
    </location>
</feature>
<feature type="compositionally biased region" description="Basic and acidic residues" evidence="6">
    <location>
        <begin position="377"/>
        <end position="392"/>
    </location>
</feature>
<dbReference type="SUPFAM" id="SSF52540">
    <property type="entry name" value="P-loop containing nucleoside triphosphate hydrolases"/>
    <property type="match status" value="2"/>
</dbReference>
<feature type="region of interest" description="Disordered" evidence="6">
    <location>
        <begin position="1371"/>
        <end position="1398"/>
    </location>
</feature>
<dbReference type="PROSITE" id="PS51192">
    <property type="entry name" value="HELICASE_ATP_BIND_1"/>
    <property type="match status" value="1"/>
</dbReference>
<gene>
    <name evidence="9" type="primary">BQ5605_C017g08489</name>
    <name evidence="9" type="ORF">BQ5605_C017G08489</name>
</gene>
<dbReference type="EMBL" id="FQNC01000017">
    <property type="protein sequence ID" value="SGY20142.1"/>
    <property type="molecule type" value="Genomic_DNA"/>
</dbReference>
<dbReference type="Gene3D" id="3.40.50.10810">
    <property type="entry name" value="Tandem AAA-ATPase domain"/>
    <property type="match status" value="1"/>
</dbReference>
<dbReference type="GO" id="GO:0016787">
    <property type="term" value="F:hydrolase activity"/>
    <property type="evidence" value="ECO:0007669"/>
    <property type="project" value="UniProtKB-KW"/>
</dbReference>
<dbReference type="InterPro" id="IPR001650">
    <property type="entry name" value="Helicase_C-like"/>
</dbReference>
<feature type="compositionally biased region" description="Acidic residues" evidence="6">
    <location>
        <begin position="447"/>
        <end position="463"/>
    </location>
</feature>
<feature type="compositionally biased region" description="Polar residues" evidence="6">
    <location>
        <begin position="69"/>
        <end position="87"/>
    </location>
</feature>
<dbReference type="PANTHER" id="PTHR45629:SF7">
    <property type="entry name" value="DNA EXCISION REPAIR PROTEIN ERCC-6-RELATED"/>
    <property type="match status" value="1"/>
</dbReference>
<dbReference type="SMART" id="SM00490">
    <property type="entry name" value="HELICc"/>
    <property type="match status" value="1"/>
</dbReference>
<keyword evidence="2" id="KW-0547">Nucleotide-binding</keyword>
<evidence type="ECO:0000313" key="10">
    <source>
        <dbReference type="Proteomes" id="UP000249464"/>
    </source>
</evidence>
<feature type="compositionally biased region" description="Polar residues" evidence="6">
    <location>
        <begin position="1"/>
        <end position="49"/>
    </location>
</feature>
<evidence type="ECO:0000313" key="9">
    <source>
        <dbReference type="EMBL" id="SGY20142.1"/>
    </source>
</evidence>
<accession>A0A2X0MGM8</accession>
<feature type="compositionally biased region" description="Low complexity" evidence="6">
    <location>
        <begin position="521"/>
        <end position="534"/>
    </location>
</feature>
<feature type="compositionally biased region" description="Basic and acidic residues" evidence="6">
    <location>
        <begin position="429"/>
        <end position="441"/>
    </location>
</feature>
<dbReference type="PANTHER" id="PTHR45629">
    <property type="entry name" value="SNF2/RAD54 FAMILY MEMBER"/>
    <property type="match status" value="1"/>
</dbReference>
<dbReference type="GO" id="GO:0005524">
    <property type="term" value="F:ATP binding"/>
    <property type="evidence" value="ECO:0007669"/>
    <property type="project" value="InterPro"/>
</dbReference>
<evidence type="ECO:0000259" key="8">
    <source>
        <dbReference type="PROSITE" id="PS51194"/>
    </source>
</evidence>
<evidence type="ECO:0000256" key="1">
    <source>
        <dbReference type="ARBA" id="ARBA00004123"/>
    </source>
</evidence>
<keyword evidence="5" id="KW-0539">Nucleus</keyword>
<dbReference type="InterPro" id="IPR049730">
    <property type="entry name" value="SNF2/RAD54-like_C"/>
</dbReference>
<evidence type="ECO:0000256" key="3">
    <source>
        <dbReference type="ARBA" id="ARBA00022801"/>
    </source>
</evidence>
<feature type="compositionally biased region" description="Acidic residues" evidence="6">
    <location>
        <begin position="215"/>
        <end position="231"/>
    </location>
</feature>
<feature type="region of interest" description="Disordered" evidence="6">
    <location>
        <begin position="519"/>
        <end position="555"/>
    </location>
</feature>
<feature type="compositionally biased region" description="Basic residues" evidence="6">
    <location>
        <begin position="164"/>
        <end position="173"/>
    </location>
</feature>
<feature type="region of interest" description="Disordered" evidence="6">
    <location>
        <begin position="1"/>
        <end position="260"/>
    </location>
</feature>
<dbReference type="InterPro" id="IPR027417">
    <property type="entry name" value="P-loop_NTPase"/>
</dbReference>
<feature type="compositionally biased region" description="Basic and acidic residues" evidence="6">
    <location>
        <begin position="129"/>
        <end position="163"/>
    </location>
</feature>
<dbReference type="Pfam" id="PF00176">
    <property type="entry name" value="SNF2-rel_dom"/>
    <property type="match status" value="1"/>
</dbReference>
<feature type="compositionally biased region" description="Acidic residues" evidence="6">
    <location>
        <begin position="477"/>
        <end position="489"/>
    </location>
</feature>
<dbReference type="InterPro" id="IPR000330">
    <property type="entry name" value="SNF2_N"/>
</dbReference>
<feature type="compositionally biased region" description="Acidic residues" evidence="6">
    <location>
        <begin position="407"/>
        <end position="416"/>
    </location>
</feature>
<feature type="domain" description="Helicase ATP-binding" evidence="7">
    <location>
        <begin position="640"/>
        <end position="829"/>
    </location>
</feature>